<reference evidence="3" key="1">
    <citation type="journal article" date="2017" name="J. Biotechnol.">
        <title>Complete genome sequence of Novosphingobium resinovorum SA1, a versatile xenobiotic-degrading bacterium capable of utilizing sulfanilic acid.</title>
        <authorList>
            <person name="Hegedus B."/>
            <person name="Kos P.B."/>
            <person name="Balint B."/>
            <person name="Maroti G."/>
            <person name="Gan H.M."/>
            <person name="Perei K."/>
            <person name="Rakhely G."/>
        </authorList>
    </citation>
    <scope>NUCLEOTIDE SEQUENCE [LARGE SCALE GENOMIC DNA]</scope>
    <source>
        <strain evidence="3">SA1</strain>
    </source>
</reference>
<feature type="transmembrane region" description="Helical" evidence="1">
    <location>
        <begin position="186"/>
        <end position="211"/>
    </location>
</feature>
<evidence type="ECO:0000256" key="1">
    <source>
        <dbReference type="SAM" id="Phobius"/>
    </source>
</evidence>
<accession>A0A1D8ADY4</accession>
<keyword evidence="2" id="KW-0614">Plasmid</keyword>
<feature type="transmembrane region" description="Helical" evidence="1">
    <location>
        <begin position="274"/>
        <end position="297"/>
    </location>
</feature>
<keyword evidence="1" id="KW-0812">Transmembrane</keyword>
<geneLocation type="plasmid" evidence="2 3">
    <name>pSA2</name>
</geneLocation>
<protein>
    <submittedName>
        <fullName evidence="2">Uncharacterized protein</fullName>
    </submittedName>
</protein>
<dbReference type="KEGG" id="nre:BES08_25925"/>
<gene>
    <name evidence="2" type="ORF">BES08_25925</name>
</gene>
<sequence>MSGERTGIARIDEYLAIPVTEGSGAFDDLMAKVDDEARHRSIRLTGDGDAGTASGNLTPAMNTWFNTRVAQPRQAALKEIEALGGAIQIGQANRGKVVEIENDRLRREHARRNAEIHSQFSKENGERIANLDRLNLEYDQLRVEEGERDPKTPAKWIDIAIPISILIPESLLNFESFMASPLIHTGIMALGVTIIVGIAIGFSAFLSGRFWKAFNYWMRPYDERQKAKGFRMIGIATALLLMALGVVAAARYYYLVPMIEEAQVLGLTPPNVVWSTSSLLLGNIVVFILGAAITYWIHDENPEYADKAEKLHRAKGEMERVKRARLIGPLKESERRHRQDSEKLQASAKLIETKDGYSQIRDALALLSGKDSEIVGVMQTYRQRLVGRMLDLVDPDERLFSAQESLNAAMTNRSALTAADFANLPIGLYKC</sequence>
<keyword evidence="1" id="KW-0472">Membrane</keyword>
<dbReference type="EMBL" id="CP017077">
    <property type="protein sequence ID" value="AOR80332.1"/>
    <property type="molecule type" value="Genomic_DNA"/>
</dbReference>
<name>A0A1D8ADY4_9SPHN</name>
<evidence type="ECO:0000313" key="2">
    <source>
        <dbReference type="EMBL" id="AOR80332.1"/>
    </source>
</evidence>
<dbReference type="OrthoDB" id="7605545at2"/>
<dbReference type="Proteomes" id="UP000094626">
    <property type="component" value="Plasmid pSA2"/>
</dbReference>
<organism evidence="2 3">
    <name type="scientific">Novosphingobium resinovorum</name>
    <dbReference type="NCBI Taxonomy" id="158500"/>
    <lineage>
        <taxon>Bacteria</taxon>
        <taxon>Pseudomonadati</taxon>
        <taxon>Pseudomonadota</taxon>
        <taxon>Alphaproteobacteria</taxon>
        <taxon>Sphingomonadales</taxon>
        <taxon>Sphingomonadaceae</taxon>
        <taxon>Novosphingobium</taxon>
    </lineage>
</organism>
<feature type="transmembrane region" description="Helical" evidence="1">
    <location>
        <begin position="232"/>
        <end position="254"/>
    </location>
</feature>
<dbReference type="RefSeq" id="WP_069709735.1">
    <property type="nucleotide sequence ID" value="NZ_CP017077.1"/>
</dbReference>
<proteinExistence type="predicted"/>
<evidence type="ECO:0000313" key="3">
    <source>
        <dbReference type="Proteomes" id="UP000094626"/>
    </source>
</evidence>
<dbReference type="AlphaFoldDB" id="A0A1D8ADY4"/>
<keyword evidence="3" id="KW-1185">Reference proteome</keyword>
<keyword evidence="1" id="KW-1133">Transmembrane helix</keyword>